<dbReference type="EMBL" id="SLZQ01000002">
    <property type="protein sequence ID" value="TCS38452.1"/>
    <property type="molecule type" value="Genomic_DNA"/>
</dbReference>
<dbReference type="GO" id="GO:0006935">
    <property type="term" value="P:chemotaxis"/>
    <property type="evidence" value="ECO:0007669"/>
    <property type="project" value="InterPro"/>
</dbReference>
<dbReference type="AlphaFoldDB" id="A0A4R3HYY9"/>
<dbReference type="GO" id="GO:0005829">
    <property type="term" value="C:cytosol"/>
    <property type="evidence" value="ECO:0007669"/>
    <property type="project" value="TreeGrafter"/>
</dbReference>
<dbReference type="Proteomes" id="UP000295382">
    <property type="component" value="Unassembled WGS sequence"/>
</dbReference>
<accession>A0A4R3HYY9</accession>
<comment type="caution">
    <text evidence="2">The sequence shown here is derived from an EMBL/GenBank/DDBJ whole genome shotgun (WGS) entry which is preliminary data.</text>
</comment>
<proteinExistence type="predicted"/>
<dbReference type="InterPro" id="IPR036061">
    <property type="entry name" value="CheW-like_dom_sf"/>
</dbReference>
<organism evidence="2 3">
    <name type="scientific">Paucimonas lemoignei</name>
    <name type="common">Pseudomonas lemoignei</name>
    <dbReference type="NCBI Taxonomy" id="29443"/>
    <lineage>
        <taxon>Bacteria</taxon>
        <taxon>Pseudomonadati</taxon>
        <taxon>Pseudomonadota</taxon>
        <taxon>Betaproteobacteria</taxon>
        <taxon>Burkholderiales</taxon>
        <taxon>Burkholderiaceae</taxon>
        <taxon>Paucimonas</taxon>
    </lineage>
</organism>
<reference evidence="2 3" key="1">
    <citation type="submission" date="2019-03" db="EMBL/GenBank/DDBJ databases">
        <title>Genomic Encyclopedia of Type Strains, Phase IV (KMG-IV): sequencing the most valuable type-strain genomes for metagenomic binning, comparative biology and taxonomic classification.</title>
        <authorList>
            <person name="Goeker M."/>
        </authorList>
    </citation>
    <scope>NUCLEOTIDE SEQUENCE [LARGE SCALE GENOMIC DNA]</scope>
    <source>
        <strain evidence="2 3">DSM 7445</strain>
    </source>
</reference>
<evidence type="ECO:0000313" key="2">
    <source>
        <dbReference type="EMBL" id="TCS38452.1"/>
    </source>
</evidence>
<feature type="domain" description="CheW-like" evidence="1">
    <location>
        <begin position="4"/>
        <end position="142"/>
    </location>
</feature>
<dbReference type="PANTHER" id="PTHR22617">
    <property type="entry name" value="CHEMOTAXIS SENSOR HISTIDINE KINASE-RELATED"/>
    <property type="match status" value="1"/>
</dbReference>
<dbReference type="PANTHER" id="PTHR22617:SF43">
    <property type="entry name" value="PROTEIN PILI"/>
    <property type="match status" value="1"/>
</dbReference>
<name>A0A4R3HYY9_PAULE</name>
<gene>
    <name evidence="2" type="ORF">EDC30_102191</name>
</gene>
<keyword evidence="3" id="KW-1185">Reference proteome</keyword>
<dbReference type="Gene3D" id="2.40.50.180">
    <property type="entry name" value="CheA-289, Domain 4"/>
    <property type="match status" value="1"/>
</dbReference>
<protein>
    <submittedName>
        <fullName evidence="2">Purine-binding chemotaxis protein CheW</fullName>
    </submittedName>
</protein>
<dbReference type="PROSITE" id="PS50851">
    <property type="entry name" value="CHEW"/>
    <property type="match status" value="1"/>
</dbReference>
<evidence type="ECO:0000259" key="1">
    <source>
        <dbReference type="PROSITE" id="PS50851"/>
    </source>
</evidence>
<dbReference type="Gene3D" id="2.30.30.40">
    <property type="entry name" value="SH3 Domains"/>
    <property type="match status" value="1"/>
</dbReference>
<dbReference type="InterPro" id="IPR039315">
    <property type="entry name" value="CheW"/>
</dbReference>
<dbReference type="GO" id="GO:0007165">
    <property type="term" value="P:signal transduction"/>
    <property type="evidence" value="ECO:0007669"/>
    <property type="project" value="InterPro"/>
</dbReference>
<dbReference type="RefSeq" id="WP_132257524.1">
    <property type="nucleotide sequence ID" value="NZ_SLZQ01000002.1"/>
</dbReference>
<evidence type="ECO:0000313" key="3">
    <source>
        <dbReference type="Proteomes" id="UP000295382"/>
    </source>
</evidence>
<dbReference type="SMART" id="SM00260">
    <property type="entry name" value="CheW"/>
    <property type="match status" value="1"/>
</dbReference>
<sequence length="157" mass="17044">MKKTMVLAEFDCQGHRFAVPVEYVRRVVPSARLAPLPGAPEIVLGMLDLGDETAVIVNFFQRVGLPFTGIGLSQQVLLLDITGACVGLIVDRVNGARAHEVDSRIEVPEKFAASDYISSIIRTDDGLCIICDPEKFLLDDEKVCIDGALAQLDHAAH</sequence>
<dbReference type="InterPro" id="IPR002545">
    <property type="entry name" value="CheW-lke_dom"/>
</dbReference>
<dbReference type="OrthoDB" id="9790406at2"/>
<dbReference type="Pfam" id="PF01584">
    <property type="entry name" value="CheW"/>
    <property type="match status" value="1"/>
</dbReference>
<dbReference type="SUPFAM" id="SSF50341">
    <property type="entry name" value="CheW-like"/>
    <property type="match status" value="1"/>
</dbReference>